<dbReference type="OrthoDB" id="9805247at2"/>
<name>A0A5C1NH49_9GAMM</name>
<gene>
    <name evidence="1" type="ORF">E4T21_09715</name>
</gene>
<dbReference type="PANTHER" id="PTHR39166:SF1">
    <property type="entry name" value="BLL1166 PROTEIN"/>
    <property type="match status" value="1"/>
</dbReference>
<dbReference type="InterPro" id="IPR009267">
    <property type="entry name" value="NTP_transf_6"/>
</dbReference>
<dbReference type="AlphaFoldDB" id="A0A5C1NH49"/>
<dbReference type="EMBL" id="CP038437">
    <property type="protein sequence ID" value="QEM81798.1"/>
    <property type="molecule type" value="Genomic_DNA"/>
</dbReference>
<dbReference type="Proteomes" id="UP000324285">
    <property type="component" value="Chromosome"/>
</dbReference>
<sequence length="192" mass="22068">MIEIWKDNLEEQLLMWLKADAQRLAALERASELGLQDWCLAAGFVRNLVWDRLHEYAQSTPLDDIDLVYFDPQDSSPERDWILETRLREVSDLPWSVKNQARMHVRNADAPYVSTADAMSYWVEMETAIGVRLVSDGRELELVAPLGLEALFAGSVTLNWKRPKPDAFKARIETKGWLEKWPRLVIVSSLDG</sequence>
<accession>A0A5C1NH49</accession>
<organism evidence="1 2">
    <name type="scientific">Halomonas binhaiensis</name>
    <dbReference type="NCBI Taxonomy" id="2562282"/>
    <lineage>
        <taxon>Bacteria</taxon>
        <taxon>Pseudomonadati</taxon>
        <taxon>Pseudomonadota</taxon>
        <taxon>Gammaproteobacteria</taxon>
        <taxon>Oceanospirillales</taxon>
        <taxon>Halomonadaceae</taxon>
        <taxon>Halomonas</taxon>
    </lineage>
</organism>
<evidence type="ECO:0000313" key="2">
    <source>
        <dbReference type="Proteomes" id="UP000324285"/>
    </source>
</evidence>
<evidence type="ECO:0000313" key="1">
    <source>
        <dbReference type="EMBL" id="QEM81798.1"/>
    </source>
</evidence>
<reference evidence="1" key="1">
    <citation type="submission" date="2021-02" db="EMBL/GenBank/DDBJ databases">
        <title>Strain Y2R2, a novel species of the genus Halomonas.</title>
        <authorList>
            <person name="Huang H."/>
        </authorList>
    </citation>
    <scope>NUCLEOTIDE SEQUENCE</scope>
    <source>
        <strain evidence="1">Y2R2</strain>
    </source>
</reference>
<keyword evidence="2" id="KW-1185">Reference proteome</keyword>
<proteinExistence type="predicted"/>
<dbReference type="Pfam" id="PF06042">
    <property type="entry name" value="NTP_transf_6"/>
    <property type="match status" value="1"/>
</dbReference>
<protein>
    <submittedName>
        <fullName evidence="1">Nucleotidyltransferase family protein</fullName>
    </submittedName>
</protein>
<dbReference type="KEGG" id="hbh:E4T21_09715"/>
<dbReference type="PANTHER" id="PTHR39166">
    <property type="entry name" value="BLL1166 PROTEIN"/>
    <property type="match status" value="1"/>
</dbReference>
<dbReference type="GO" id="GO:0016740">
    <property type="term" value="F:transferase activity"/>
    <property type="evidence" value="ECO:0007669"/>
    <property type="project" value="UniProtKB-KW"/>
</dbReference>